<evidence type="ECO:0000256" key="2">
    <source>
        <dbReference type="ARBA" id="ARBA00022692"/>
    </source>
</evidence>
<evidence type="ECO:0000256" key="4">
    <source>
        <dbReference type="ARBA" id="ARBA00023136"/>
    </source>
</evidence>
<dbReference type="PROSITE" id="PS00889">
    <property type="entry name" value="CNMP_BINDING_2"/>
    <property type="match status" value="1"/>
</dbReference>
<evidence type="ECO:0000256" key="1">
    <source>
        <dbReference type="ARBA" id="ARBA00004141"/>
    </source>
</evidence>
<feature type="transmembrane region" description="Helical" evidence="5">
    <location>
        <begin position="128"/>
        <end position="150"/>
    </location>
</feature>
<dbReference type="InterPro" id="IPR018490">
    <property type="entry name" value="cNMP-bd_dom_sf"/>
</dbReference>
<dbReference type="PROSITE" id="PS50042">
    <property type="entry name" value="CNMP_BINDING_3"/>
    <property type="match status" value="1"/>
</dbReference>
<dbReference type="RefSeq" id="WP_137334866.1">
    <property type="nucleotide sequence ID" value="NZ_CP040078.1"/>
</dbReference>
<keyword evidence="3 5" id="KW-1133">Transmembrane helix</keyword>
<dbReference type="PANTHER" id="PTHR43310:SF2">
    <property type="entry name" value="SLC26A_SULP TRANSPORTER DOMAIN-CONTAINING PROTEIN"/>
    <property type="match status" value="1"/>
</dbReference>
<feature type="transmembrane region" description="Helical" evidence="5">
    <location>
        <begin position="101"/>
        <end position="122"/>
    </location>
</feature>
<dbReference type="EMBL" id="CP040078">
    <property type="protein sequence ID" value="QCP52093.1"/>
    <property type="molecule type" value="Genomic_DNA"/>
</dbReference>
<organism evidence="9 10">
    <name type="scientific">Trinickia violacea</name>
    <dbReference type="NCBI Taxonomy" id="2571746"/>
    <lineage>
        <taxon>Bacteria</taxon>
        <taxon>Pseudomonadati</taxon>
        <taxon>Pseudomonadota</taxon>
        <taxon>Betaproteobacteria</taxon>
        <taxon>Burkholderiales</taxon>
        <taxon>Burkholderiaceae</taxon>
        <taxon>Trinickia</taxon>
    </lineage>
</organism>
<feature type="transmembrane region" description="Helical" evidence="5">
    <location>
        <begin position="228"/>
        <end position="249"/>
    </location>
</feature>
<dbReference type="InterPro" id="IPR018488">
    <property type="entry name" value="cNMP-bd_CS"/>
</dbReference>
<dbReference type="InterPro" id="IPR002645">
    <property type="entry name" value="STAS_dom"/>
</dbReference>
<feature type="transmembrane region" description="Helical" evidence="5">
    <location>
        <begin position="39"/>
        <end position="61"/>
    </location>
</feature>
<dbReference type="InterPro" id="IPR014710">
    <property type="entry name" value="RmlC-like_jellyroll"/>
</dbReference>
<dbReference type="KEGG" id="tvl:FAZ95_23150"/>
<evidence type="ECO:0000256" key="3">
    <source>
        <dbReference type="ARBA" id="ARBA00022989"/>
    </source>
</evidence>
<proteinExistence type="predicted"/>
<dbReference type="CDD" id="cd07042">
    <property type="entry name" value="STAS_SulP_like_sulfate_transporter"/>
    <property type="match status" value="1"/>
</dbReference>
<feature type="transmembrane region" description="Helical" evidence="5">
    <location>
        <begin position="328"/>
        <end position="345"/>
    </location>
</feature>
<dbReference type="SMART" id="SM00100">
    <property type="entry name" value="cNMP"/>
    <property type="match status" value="1"/>
</dbReference>
<dbReference type="Gene3D" id="3.30.750.24">
    <property type="entry name" value="STAS domain"/>
    <property type="match status" value="1"/>
</dbReference>
<feature type="domain" description="Cyclic nucleotide-binding" evidence="7">
    <location>
        <begin position="616"/>
        <end position="718"/>
    </location>
</feature>
<dbReference type="InterPro" id="IPR052706">
    <property type="entry name" value="Membrane-Transporter-like"/>
</dbReference>
<keyword evidence="6" id="KW-0732">Signal</keyword>
<protein>
    <submittedName>
        <fullName evidence="9">Cyclic nucleotide-binding domain-containing protein</fullName>
    </submittedName>
</protein>
<dbReference type="InterPro" id="IPR036513">
    <property type="entry name" value="STAS_dom_sf"/>
</dbReference>
<evidence type="ECO:0000256" key="6">
    <source>
        <dbReference type="SAM" id="SignalP"/>
    </source>
</evidence>
<dbReference type="InterPro" id="IPR000595">
    <property type="entry name" value="cNMP-bd_dom"/>
</dbReference>
<dbReference type="SUPFAM" id="SSF51206">
    <property type="entry name" value="cAMP-binding domain-like"/>
    <property type="match status" value="1"/>
</dbReference>
<dbReference type="AlphaFoldDB" id="A0A4P8IX73"/>
<sequence length="752" mass="78293">MSNKTLALKTSASGTSASGTSATGAGAQAHAGTPVTANVVAGLLSGFVSLCYSIAYGSLIFSGSLAHFVNVGIMVTLVSGGITALVVAVKSSLPFTIGGPDSNAVAVLVGLAGSVAAGASAAGLPPSGVLATVLAAIAMSSLVTGALLYLVGWSRRSAVIQFLPFPVVGGFLGGSGYLLLSGAMRTLTGHSIGWPALAALPDLPWLAWLPALVVCGTLIAAQGRVKPYLLTPLGLGAGVAVFFAGMIAMGQSADQLHAAGLLFDRESLSSMQVPLLLPRREIDWATIAAHLPECLAVAAVSALTILLNASGASVATGFDADFNQEMRAAGLANLLAGVTGGIVGYQSMTRTLLNRRAGATARLSGIVAGLGCFAVVGLVPGAIAWLPKPVLVGLQLYLSWGILREWLVASYRKLGLADYLLVVLIVAVIAVKGAVAGIALGIAAACAMFVFNYSRISAIAREFDAHTCHSNVERSIEDTQRLREHGDAVVGVRLQGFLFFGTANLVLRRLGKRLGDTAGRHARYVMLDFRQVSGLDVSTSATFLRLKQRCAAGGDTLVLTALPPRAQALLERAGVLSADVRTFVDLDAGLEWVEDRLLAQPDSHAEEAASPGLAAIRPHFTEAALAQLERCTQVRWLMKDEPLFARGDAGDAVYFVEAGRVTVSLPLADGKSMRLRSFGAGTVVGEMALYTQQARSADVWADEPTMVRRLSFDALQRLESTDADTARQFHRFVVKVLASRLAVANEAVRGAQ</sequence>
<reference evidence="9 10" key="1">
    <citation type="submission" date="2019-05" db="EMBL/GenBank/DDBJ databases">
        <title>Burkholderia sp. DHOD12, isolated from subtropical forest soil.</title>
        <authorList>
            <person name="Gao Z.-H."/>
            <person name="Qiu L.-H."/>
        </authorList>
    </citation>
    <scope>NUCLEOTIDE SEQUENCE [LARGE SCALE GENOMIC DNA]</scope>
    <source>
        <strain evidence="9 10">DHOD12</strain>
    </source>
</reference>
<dbReference type="Gene3D" id="2.60.120.10">
    <property type="entry name" value="Jelly Rolls"/>
    <property type="match status" value="1"/>
</dbReference>
<dbReference type="Pfam" id="PF01740">
    <property type="entry name" value="STAS"/>
    <property type="match status" value="1"/>
</dbReference>
<evidence type="ECO:0000259" key="7">
    <source>
        <dbReference type="PROSITE" id="PS50042"/>
    </source>
</evidence>
<keyword evidence="10" id="KW-1185">Reference proteome</keyword>
<dbReference type="Proteomes" id="UP000298656">
    <property type="component" value="Chromosome 2"/>
</dbReference>
<feature type="transmembrane region" description="Helical" evidence="5">
    <location>
        <begin position="203"/>
        <end position="221"/>
    </location>
</feature>
<dbReference type="PANTHER" id="PTHR43310">
    <property type="entry name" value="SULFATE TRANSPORTER YBAR-RELATED"/>
    <property type="match status" value="1"/>
</dbReference>
<dbReference type="GO" id="GO:0016020">
    <property type="term" value="C:membrane"/>
    <property type="evidence" value="ECO:0007669"/>
    <property type="project" value="UniProtKB-SubCell"/>
</dbReference>
<dbReference type="SUPFAM" id="SSF52091">
    <property type="entry name" value="SpoIIaa-like"/>
    <property type="match status" value="1"/>
</dbReference>
<evidence type="ECO:0000313" key="10">
    <source>
        <dbReference type="Proteomes" id="UP000298656"/>
    </source>
</evidence>
<feature type="signal peptide" evidence="6">
    <location>
        <begin position="1"/>
        <end position="27"/>
    </location>
</feature>
<feature type="transmembrane region" description="Helical" evidence="5">
    <location>
        <begin position="366"/>
        <end position="386"/>
    </location>
</feature>
<gene>
    <name evidence="9" type="ORF">FAZ95_23150</name>
</gene>
<evidence type="ECO:0000259" key="8">
    <source>
        <dbReference type="PROSITE" id="PS50801"/>
    </source>
</evidence>
<feature type="transmembrane region" description="Helical" evidence="5">
    <location>
        <begin position="419"/>
        <end position="451"/>
    </location>
</feature>
<dbReference type="CDD" id="cd00038">
    <property type="entry name" value="CAP_ED"/>
    <property type="match status" value="1"/>
</dbReference>
<name>A0A4P8IX73_9BURK</name>
<accession>A0A4P8IX73</accession>
<feature type="transmembrane region" description="Helical" evidence="5">
    <location>
        <begin position="162"/>
        <end position="183"/>
    </location>
</feature>
<evidence type="ECO:0000313" key="9">
    <source>
        <dbReference type="EMBL" id="QCP52093.1"/>
    </source>
</evidence>
<keyword evidence="2 5" id="KW-0812">Transmembrane</keyword>
<feature type="domain" description="STAS" evidence="8">
    <location>
        <begin position="487"/>
        <end position="593"/>
    </location>
</feature>
<dbReference type="OrthoDB" id="9769739at2"/>
<evidence type="ECO:0000256" key="5">
    <source>
        <dbReference type="SAM" id="Phobius"/>
    </source>
</evidence>
<feature type="transmembrane region" description="Helical" evidence="5">
    <location>
        <begin position="67"/>
        <end position="89"/>
    </location>
</feature>
<comment type="subcellular location">
    <subcellularLocation>
        <location evidence="1">Membrane</location>
        <topology evidence="1">Multi-pass membrane protein</topology>
    </subcellularLocation>
</comment>
<dbReference type="Pfam" id="PF00027">
    <property type="entry name" value="cNMP_binding"/>
    <property type="match status" value="1"/>
</dbReference>
<feature type="chain" id="PRO_5020663892" evidence="6">
    <location>
        <begin position="28"/>
        <end position="752"/>
    </location>
</feature>
<dbReference type="PROSITE" id="PS50801">
    <property type="entry name" value="STAS"/>
    <property type="match status" value="1"/>
</dbReference>
<keyword evidence="4 5" id="KW-0472">Membrane</keyword>
<dbReference type="Pfam" id="PF00916">
    <property type="entry name" value="Sulfate_transp"/>
    <property type="match status" value="1"/>
</dbReference>
<dbReference type="InterPro" id="IPR011547">
    <property type="entry name" value="SLC26A/SulP_dom"/>
</dbReference>